<keyword evidence="3" id="KW-0670">Pyruvate</keyword>
<evidence type="ECO:0000313" key="3">
    <source>
        <dbReference type="EMBL" id="SDF19901.1"/>
    </source>
</evidence>
<dbReference type="OrthoDB" id="9789125at2"/>
<dbReference type="PANTHER" id="PTHR42730">
    <property type="entry name" value="2-OXOGLUTARATE SYNTHASE SUBUNIT KORC"/>
    <property type="match status" value="1"/>
</dbReference>
<dbReference type="InterPro" id="IPR019752">
    <property type="entry name" value="Pyrv/ketoisovalerate_OxRed_cat"/>
</dbReference>
<dbReference type="EMBL" id="FNBU01000004">
    <property type="protein sequence ID" value="SDF19901.1"/>
    <property type="molecule type" value="Genomic_DNA"/>
</dbReference>
<organism evidence="3 4">
    <name type="scientific">Sporolituus thermophilus DSM 23256</name>
    <dbReference type="NCBI Taxonomy" id="1123285"/>
    <lineage>
        <taxon>Bacteria</taxon>
        <taxon>Bacillati</taxon>
        <taxon>Bacillota</taxon>
        <taxon>Negativicutes</taxon>
        <taxon>Selenomonadales</taxon>
        <taxon>Sporomusaceae</taxon>
        <taxon>Sporolituus</taxon>
    </lineage>
</organism>
<protein>
    <submittedName>
        <fullName evidence="3">Pyruvate:ferredoxin oxidoreductase, gamma subunit</fullName>
    </submittedName>
</protein>
<dbReference type="InterPro" id="IPR052554">
    <property type="entry name" value="2-oxoglutarate_synth_KorC"/>
</dbReference>
<reference evidence="4" key="1">
    <citation type="submission" date="2016-10" db="EMBL/GenBank/DDBJ databases">
        <authorList>
            <person name="Varghese N."/>
            <person name="Submissions S."/>
        </authorList>
    </citation>
    <scope>NUCLEOTIDE SEQUENCE [LARGE SCALE GENOMIC DNA]</scope>
    <source>
        <strain evidence="4">DSM 23256</strain>
    </source>
</reference>
<feature type="domain" description="Pyruvate/ketoisovalerate oxidoreductase catalytic" evidence="2">
    <location>
        <begin position="13"/>
        <end position="244"/>
    </location>
</feature>
<sequence>MAKITKIALAGEGGQGVQSIAEILAEAANEEGKNALYIPNFGVEQRGGVSIAYVQISDGPIGAPKFQKADILIPLSPRAVRRTKLHAGRNTVYIYDNSLIQEGEVNDNIVGLQYTDVTPPNPTAGMPNPAEAPVGGQPDEDLPQDMIAGEPKTVSFTVPGPGVDPADIPAYVKRVIPIPANDIAKNELHPRVFNMIILGAVIAATEVLPLDTIKEALETKLGDKFKTNPELRDMNFKALERGYEIIKGSM</sequence>
<dbReference type="STRING" id="1123285.SAMN05660235_00759"/>
<dbReference type="Proteomes" id="UP000243333">
    <property type="component" value="Unassembled WGS sequence"/>
</dbReference>
<dbReference type="PANTHER" id="PTHR42730:SF1">
    <property type="entry name" value="2-OXOGLUTARATE SYNTHASE SUBUNIT KORC"/>
    <property type="match status" value="1"/>
</dbReference>
<gene>
    <name evidence="3" type="ORF">SAMN05660235_00759</name>
</gene>
<evidence type="ECO:0000259" key="2">
    <source>
        <dbReference type="Pfam" id="PF01558"/>
    </source>
</evidence>
<dbReference type="SUPFAM" id="SSF53323">
    <property type="entry name" value="Pyruvate-ferredoxin oxidoreductase, PFOR, domain III"/>
    <property type="match status" value="2"/>
</dbReference>
<dbReference type="RefSeq" id="WP_093688255.1">
    <property type="nucleotide sequence ID" value="NZ_FNBU01000004.1"/>
</dbReference>
<name>A0A1G7J4U2_9FIRM</name>
<dbReference type="Pfam" id="PF01558">
    <property type="entry name" value="POR"/>
    <property type="match status" value="1"/>
</dbReference>
<proteinExistence type="predicted"/>
<dbReference type="Gene3D" id="3.40.920.10">
    <property type="entry name" value="Pyruvate-ferredoxin oxidoreductase, PFOR, domain III"/>
    <property type="match status" value="1"/>
</dbReference>
<keyword evidence="1" id="KW-0560">Oxidoreductase</keyword>
<dbReference type="GO" id="GO:0016903">
    <property type="term" value="F:oxidoreductase activity, acting on the aldehyde or oxo group of donors"/>
    <property type="evidence" value="ECO:0007669"/>
    <property type="project" value="InterPro"/>
</dbReference>
<evidence type="ECO:0000313" key="4">
    <source>
        <dbReference type="Proteomes" id="UP000243333"/>
    </source>
</evidence>
<accession>A0A1G7J4U2</accession>
<dbReference type="AlphaFoldDB" id="A0A1G7J4U2"/>
<evidence type="ECO:0000256" key="1">
    <source>
        <dbReference type="ARBA" id="ARBA00023002"/>
    </source>
</evidence>
<dbReference type="InterPro" id="IPR002869">
    <property type="entry name" value="Pyrv_flavodox_OxRed_cen"/>
</dbReference>
<keyword evidence="4" id="KW-1185">Reference proteome</keyword>